<protein>
    <submittedName>
        <fullName evidence="2">Uncharacterized protein</fullName>
    </submittedName>
</protein>
<organism evidence="2 3">
    <name type="scientific">Neobacillus notoginsengisoli</name>
    <dbReference type="NCBI Taxonomy" id="1578198"/>
    <lineage>
        <taxon>Bacteria</taxon>
        <taxon>Bacillati</taxon>
        <taxon>Bacillota</taxon>
        <taxon>Bacilli</taxon>
        <taxon>Bacillales</taxon>
        <taxon>Bacillaceae</taxon>
        <taxon>Neobacillus</taxon>
    </lineage>
</organism>
<sequence length="79" mass="8838">MERKARRLLENAIAFPSCKAYSRMLFVLRDKRSVGDPAGACAEEAPRPPAESAPRDRQKTPVPAMIILRSFPLWSGNQI</sequence>
<accession>A0A417YXS0</accession>
<name>A0A417YXS0_9BACI</name>
<evidence type="ECO:0000313" key="3">
    <source>
        <dbReference type="Proteomes" id="UP000284416"/>
    </source>
</evidence>
<dbReference type="EMBL" id="QWEG01000002">
    <property type="protein sequence ID" value="RHW42568.1"/>
    <property type="molecule type" value="Genomic_DNA"/>
</dbReference>
<keyword evidence="3" id="KW-1185">Reference proteome</keyword>
<proteinExistence type="predicted"/>
<gene>
    <name evidence="2" type="ORF">D1B31_02950</name>
</gene>
<evidence type="ECO:0000313" key="2">
    <source>
        <dbReference type="EMBL" id="RHW42568.1"/>
    </source>
</evidence>
<feature type="region of interest" description="Disordered" evidence="1">
    <location>
        <begin position="36"/>
        <end position="61"/>
    </location>
</feature>
<comment type="caution">
    <text evidence="2">The sequence shown here is derived from an EMBL/GenBank/DDBJ whole genome shotgun (WGS) entry which is preliminary data.</text>
</comment>
<dbReference type="Proteomes" id="UP000284416">
    <property type="component" value="Unassembled WGS sequence"/>
</dbReference>
<reference evidence="2 3" key="1">
    <citation type="journal article" date="2017" name="Int. J. Syst. Evol. Microbiol.">
        <title>Bacillus notoginsengisoli sp. nov., a novel bacterium isolated from the rhizosphere of Panax notoginseng.</title>
        <authorList>
            <person name="Zhang M.Y."/>
            <person name="Cheng J."/>
            <person name="Cai Y."/>
            <person name="Zhang T.Y."/>
            <person name="Wu Y.Y."/>
            <person name="Manikprabhu D."/>
            <person name="Li W.J."/>
            <person name="Zhang Y.X."/>
        </authorList>
    </citation>
    <scope>NUCLEOTIDE SEQUENCE [LARGE SCALE GENOMIC DNA]</scope>
    <source>
        <strain evidence="2 3">JCM 30743</strain>
    </source>
</reference>
<evidence type="ECO:0000256" key="1">
    <source>
        <dbReference type="SAM" id="MobiDB-lite"/>
    </source>
</evidence>
<dbReference type="AlphaFoldDB" id="A0A417YXS0"/>